<dbReference type="RefSeq" id="WP_190922842.1">
    <property type="nucleotide sequence ID" value="NZ_JACXAC010000002.1"/>
</dbReference>
<reference evidence="1 2" key="1">
    <citation type="submission" date="2020-09" db="EMBL/GenBank/DDBJ databases">
        <authorList>
            <person name="Kim M.K."/>
        </authorList>
    </citation>
    <scope>NUCLEOTIDE SEQUENCE [LARGE SCALE GENOMIC DNA]</scope>
    <source>
        <strain evidence="1 2">BT189</strain>
    </source>
</reference>
<organism evidence="1 2">
    <name type="scientific">Hymenobacter armeniacus</name>
    <dbReference type="NCBI Taxonomy" id="2771358"/>
    <lineage>
        <taxon>Bacteria</taxon>
        <taxon>Pseudomonadati</taxon>
        <taxon>Bacteroidota</taxon>
        <taxon>Cytophagia</taxon>
        <taxon>Cytophagales</taxon>
        <taxon>Hymenobacteraceae</taxon>
        <taxon>Hymenobacter</taxon>
    </lineage>
</organism>
<keyword evidence="2" id="KW-1185">Reference proteome</keyword>
<proteinExistence type="predicted"/>
<dbReference type="EMBL" id="JACXAC010000002">
    <property type="protein sequence ID" value="MBD2721564.1"/>
    <property type="molecule type" value="Genomic_DNA"/>
</dbReference>
<sequence>MSGHLLSWRLGRFFLCGAFCGALGLLHTLAAGAKPEPRVFRPGHYRLADGVSHAGSLCLVSDNELLVKADGAVEPQRFGAVQVQNFVIGADSFAVLRKFDVVVNGVLTQYPCAMVRVHQAAGGLELYGLQGTMDVYKAAPSSQAMMLSSVGTGMSYGVAGVAGGALLQKKTGTYEEKVMTVLLLRTPAHPELQTLQPQSKEAHDLLQALTADQPELSKKIRRLFPSAFTPEKMVELLAQYTAAKTGK</sequence>
<evidence type="ECO:0000313" key="1">
    <source>
        <dbReference type="EMBL" id="MBD2721564.1"/>
    </source>
</evidence>
<evidence type="ECO:0008006" key="3">
    <source>
        <dbReference type="Google" id="ProtNLM"/>
    </source>
</evidence>
<accession>A0ABR8JNJ4</accession>
<evidence type="ECO:0000313" key="2">
    <source>
        <dbReference type="Proteomes" id="UP000606003"/>
    </source>
</evidence>
<protein>
    <recommendedName>
        <fullName evidence="3">Secreted protein</fullName>
    </recommendedName>
</protein>
<gene>
    <name evidence="1" type="ORF">IC234_05440</name>
</gene>
<comment type="caution">
    <text evidence="1">The sequence shown here is derived from an EMBL/GenBank/DDBJ whole genome shotgun (WGS) entry which is preliminary data.</text>
</comment>
<name>A0ABR8JNJ4_9BACT</name>
<dbReference type="Proteomes" id="UP000606003">
    <property type="component" value="Unassembled WGS sequence"/>
</dbReference>